<evidence type="ECO:0000313" key="2">
    <source>
        <dbReference type="EMBL" id="XDJ14557.1"/>
    </source>
</evidence>
<accession>A0AB39CCB1</accession>
<reference evidence="2" key="1">
    <citation type="submission" date="2024-07" db="EMBL/GenBank/DDBJ databases">
        <authorList>
            <person name="Bringhurst R.M."/>
            <person name="Homer T.E."/>
        </authorList>
    </citation>
    <scope>NUCLEOTIDE SEQUENCE</scope>
</reference>
<keyword evidence="1" id="KW-1133">Transmembrane helix</keyword>
<proteinExistence type="predicted"/>
<dbReference type="EMBL" id="PQ015378">
    <property type="protein sequence ID" value="XDJ14557.1"/>
    <property type="molecule type" value="Genomic_DNA"/>
</dbReference>
<keyword evidence="1" id="KW-0812">Transmembrane</keyword>
<feature type="transmembrane region" description="Helical" evidence="1">
    <location>
        <begin position="60"/>
        <end position="78"/>
    </location>
</feature>
<organism evidence="2">
    <name type="scientific">Pseudomonas phage RVTF4</name>
    <dbReference type="NCBI Taxonomy" id="3236931"/>
    <lineage>
        <taxon>Viruses</taxon>
    </lineage>
</organism>
<protein>
    <submittedName>
        <fullName evidence="2">Uncharacterized protein</fullName>
    </submittedName>
</protein>
<sequence>MNLTQACMLISFLSLIWAWGDTWAQRVKVTDMAWMYKPSVHGDDYKAKCLELFRDYKVKFWMSTAVSLIYIGFAWYYFDKGAL</sequence>
<keyword evidence="1" id="KW-0472">Membrane</keyword>
<name>A0AB39CCB1_9VIRU</name>
<evidence type="ECO:0000256" key="1">
    <source>
        <dbReference type="SAM" id="Phobius"/>
    </source>
</evidence>